<dbReference type="GeneID" id="16072022"/>
<keyword evidence="1" id="KW-0175">Coiled coil</keyword>
<feature type="compositionally biased region" description="Low complexity" evidence="2">
    <location>
        <begin position="494"/>
        <end position="524"/>
    </location>
</feature>
<dbReference type="Proteomes" id="UP000007799">
    <property type="component" value="Unassembled WGS sequence"/>
</dbReference>
<evidence type="ECO:0000313" key="4">
    <source>
        <dbReference type="EMBL" id="EGD76548.1"/>
    </source>
</evidence>
<accession>F2UHE9</accession>
<feature type="compositionally biased region" description="Polar residues" evidence="2">
    <location>
        <begin position="430"/>
        <end position="463"/>
    </location>
</feature>
<dbReference type="KEGG" id="sre:PTSG_07663"/>
<feature type="domain" description="PDZ" evidence="3">
    <location>
        <begin position="651"/>
        <end position="733"/>
    </location>
</feature>
<feature type="compositionally biased region" description="Acidic residues" evidence="2">
    <location>
        <begin position="405"/>
        <end position="416"/>
    </location>
</feature>
<dbReference type="SUPFAM" id="SSF50156">
    <property type="entry name" value="PDZ domain-like"/>
    <property type="match status" value="2"/>
</dbReference>
<reference evidence="4" key="1">
    <citation type="submission" date="2009-08" db="EMBL/GenBank/DDBJ databases">
        <title>Annotation of Salpingoeca rosetta.</title>
        <authorList>
            <consortium name="The Broad Institute Genome Sequencing Platform"/>
            <person name="Russ C."/>
            <person name="Cuomo C."/>
            <person name="Burger G."/>
            <person name="Gray M.W."/>
            <person name="Holland P.W.H."/>
            <person name="King N."/>
            <person name="Lang F.B.F."/>
            <person name="Roger A.J."/>
            <person name="Ruiz-Trillo I."/>
            <person name="Young S.K."/>
            <person name="Zeng Q."/>
            <person name="Gargeya S."/>
            <person name="Alvarado L."/>
            <person name="Berlin A."/>
            <person name="Chapman S.B."/>
            <person name="Chen Z."/>
            <person name="Freedman E."/>
            <person name="Gellesch M."/>
            <person name="Goldberg J."/>
            <person name="Griggs A."/>
            <person name="Gujja S."/>
            <person name="Heilman E."/>
            <person name="Heiman D."/>
            <person name="Howarth C."/>
            <person name="Mehta T."/>
            <person name="Neiman D."/>
            <person name="Pearson M."/>
            <person name="Roberts A."/>
            <person name="Saif S."/>
            <person name="Shea T."/>
            <person name="Shenoy N."/>
            <person name="Sisk P."/>
            <person name="Stolte C."/>
            <person name="Sykes S."/>
            <person name="White J."/>
            <person name="Yandava C."/>
            <person name="Haas B."/>
            <person name="Nusbaum C."/>
            <person name="Birren B."/>
        </authorList>
    </citation>
    <scope>NUCLEOTIDE SEQUENCE [LARGE SCALE GENOMIC DNA]</scope>
    <source>
        <strain evidence="4">ATCC 50818</strain>
    </source>
</reference>
<name>F2UHE9_SALR5</name>
<evidence type="ECO:0000313" key="5">
    <source>
        <dbReference type="Proteomes" id="UP000007799"/>
    </source>
</evidence>
<dbReference type="InterPro" id="IPR036034">
    <property type="entry name" value="PDZ_sf"/>
</dbReference>
<feature type="compositionally biased region" description="Polar residues" evidence="2">
    <location>
        <begin position="379"/>
        <end position="392"/>
    </location>
</feature>
<dbReference type="SMART" id="SM00228">
    <property type="entry name" value="PDZ"/>
    <property type="match status" value="2"/>
</dbReference>
<feature type="coiled-coil region" evidence="1">
    <location>
        <begin position="609"/>
        <end position="643"/>
    </location>
</feature>
<gene>
    <name evidence="4" type="ORF">PTSG_07663</name>
</gene>
<feature type="compositionally biased region" description="Polar residues" evidence="2">
    <location>
        <begin position="35"/>
        <end position="49"/>
    </location>
</feature>
<dbReference type="Gene3D" id="2.30.42.10">
    <property type="match status" value="1"/>
</dbReference>
<dbReference type="RefSeq" id="XP_004991462.1">
    <property type="nucleotide sequence ID" value="XM_004991405.1"/>
</dbReference>
<protein>
    <recommendedName>
        <fullName evidence="3">PDZ domain-containing protein</fullName>
    </recommendedName>
</protein>
<dbReference type="AlphaFoldDB" id="F2UHE9"/>
<sequence length="742" mass="82251">MSGWPEEQRVRPNRAGSLPRRSAREGVRHTDSPLMRSTGSDSNYNPRRSPQQYPGVGGGGHHQHPHHHGHPQQPVPPPPGAGYRPQSGTTQSSFSMSDDWLYQLEDRITQTASSQGQLKGEFVMIQGRVQILEQQLASERERSRRLEQELHSFRSEMHRFQQNVHGDFSTLRETLVFYKNILSRHEIHFDLPPAIAKRLDYMNPLSRMGAHLHREDRQGVEVMSWVKDVQRQMPRMQQFQLTLHPHPEDPSRYELELTSDGMGHLVVNKLSQGLYDDGLRKGDILRFVEGAELSHATVPAAVALFRRRSEGTRVGVEREMPQQPQQHQDQSRPDSRTGAASHIGTSVQVEGSVQATTTVPSVQSPSRVPAATRPRVGSFASSDSPYESSSTIRGFRAPAIRYESETDDAEPDNNSDDENRATYHAYMAQQRPQQEGGQAGQSAPSPQNNPSQAATASGSNMADTSRQASSASLASQHTLSGSTQLTMPPPPYHQPQQQQQQQQGQHAPPQHVSHQQPSPQGGQQAESNNDVFAPPAAPLVEEHQVSFQRLNPNSLGFGVRGVCDNDGQNCQLFVGSLSDGSPAQRHGNFMYMKEKLKATGHTSILVISRKQSQAKLMRALSKHRQKEEEKRLALDALATLRERHENLLFQLCTLTRDAPDQPLGLTLGETTQLGVVVQSVKEGGLAAKAQQVHVGDVLVNVNGWSLAGLARSDARKKLREASEVLHLVHARPKKRSQPNTDL</sequence>
<evidence type="ECO:0000256" key="2">
    <source>
        <dbReference type="SAM" id="MobiDB-lite"/>
    </source>
</evidence>
<keyword evidence="5" id="KW-1185">Reference proteome</keyword>
<dbReference type="InterPro" id="IPR001478">
    <property type="entry name" value="PDZ"/>
</dbReference>
<feature type="compositionally biased region" description="Low complexity" evidence="2">
    <location>
        <begin position="464"/>
        <end position="480"/>
    </location>
</feature>
<feature type="region of interest" description="Disordered" evidence="2">
    <location>
        <begin position="1"/>
        <end position="94"/>
    </location>
</feature>
<evidence type="ECO:0000256" key="1">
    <source>
        <dbReference type="SAM" id="Coils"/>
    </source>
</evidence>
<dbReference type="CDD" id="cd00136">
    <property type="entry name" value="PDZ_canonical"/>
    <property type="match status" value="1"/>
</dbReference>
<feature type="coiled-coil region" evidence="1">
    <location>
        <begin position="129"/>
        <end position="163"/>
    </location>
</feature>
<dbReference type="Gene3D" id="1.20.5.340">
    <property type="match status" value="1"/>
</dbReference>
<feature type="compositionally biased region" description="Polar residues" evidence="2">
    <location>
        <begin position="343"/>
        <end position="366"/>
    </location>
</feature>
<feature type="compositionally biased region" description="Basic and acidic residues" evidence="2">
    <location>
        <begin position="22"/>
        <end position="31"/>
    </location>
</feature>
<dbReference type="Pfam" id="PF00595">
    <property type="entry name" value="PDZ"/>
    <property type="match status" value="1"/>
</dbReference>
<organism evidence="5">
    <name type="scientific">Salpingoeca rosetta (strain ATCC 50818 / BSB-021)</name>
    <dbReference type="NCBI Taxonomy" id="946362"/>
    <lineage>
        <taxon>Eukaryota</taxon>
        <taxon>Choanoflagellata</taxon>
        <taxon>Craspedida</taxon>
        <taxon>Salpingoecidae</taxon>
        <taxon>Salpingoeca</taxon>
    </lineage>
</organism>
<evidence type="ECO:0000259" key="3">
    <source>
        <dbReference type="PROSITE" id="PS50106"/>
    </source>
</evidence>
<feature type="compositionally biased region" description="Basic and acidic residues" evidence="2">
    <location>
        <begin position="1"/>
        <end position="10"/>
    </location>
</feature>
<proteinExistence type="predicted"/>
<dbReference type="InParanoid" id="F2UHE9"/>
<dbReference type="PROSITE" id="PS50106">
    <property type="entry name" value="PDZ"/>
    <property type="match status" value="1"/>
</dbReference>
<feature type="region of interest" description="Disordered" evidence="2">
    <location>
        <begin position="430"/>
        <end position="532"/>
    </location>
</feature>
<feature type="region of interest" description="Disordered" evidence="2">
    <location>
        <begin position="313"/>
        <end position="418"/>
    </location>
</feature>
<dbReference type="EMBL" id="GL832974">
    <property type="protein sequence ID" value="EGD76548.1"/>
    <property type="molecule type" value="Genomic_DNA"/>
</dbReference>
<feature type="compositionally biased region" description="Basic residues" evidence="2">
    <location>
        <begin position="61"/>
        <end position="70"/>
    </location>
</feature>